<dbReference type="GO" id="GO:0005524">
    <property type="term" value="F:ATP binding"/>
    <property type="evidence" value="ECO:0007669"/>
    <property type="project" value="InterPro"/>
</dbReference>
<dbReference type="GO" id="GO:0016887">
    <property type="term" value="F:ATP hydrolysis activity"/>
    <property type="evidence" value="ECO:0007669"/>
    <property type="project" value="InterPro"/>
</dbReference>
<reference evidence="4 5" key="1">
    <citation type="submission" date="2023-03" db="EMBL/GenBank/DDBJ databases">
        <title>Genome insight into feeding habits of ladybird beetles.</title>
        <authorList>
            <person name="Li H.-S."/>
            <person name="Huang Y.-H."/>
            <person name="Pang H."/>
        </authorList>
    </citation>
    <scope>NUCLEOTIDE SEQUENCE [LARGE SCALE GENOMIC DNA]</scope>
    <source>
        <strain evidence="4">SYSU_2023b</strain>
        <tissue evidence="4">Whole body</tissue>
    </source>
</reference>
<dbReference type="AlphaFoldDB" id="A0AAW1TIU0"/>
<evidence type="ECO:0000256" key="1">
    <source>
        <dbReference type="SAM" id="Coils"/>
    </source>
</evidence>
<feature type="domain" description="ATPase AAA-type core" evidence="3">
    <location>
        <begin position="639"/>
        <end position="771"/>
    </location>
</feature>
<proteinExistence type="predicted"/>
<dbReference type="PANTHER" id="PTHR14690">
    <property type="entry name" value="IQ MOTIF CONTAINING WITH AAA DOMAIN 1"/>
    <property type="match status" value="1"/>
</dbReference>
<dbReference type="Gene3D" id="1.10.8.60">
    <property type="match status" value="1"/>
</dbReference>
<dbReference type="Gene3D" id="3.40.50.300">
    <property type="entry name" value="P-loop containing nucleotide triphosphate hydrolases"/>
    <property type="match status" value="1"/>
</dbReference>
<evidence type="ECO:0000313" key="5">
    <source>
        <dbReference type="Proteomes" id="UP001431783"/>
    </source>
</evidence>
<dbReference type="Pfam" id="PF00004">
    <property type="entry name" value="AAA"/>
    <property type="match status" value="1"/>
</dbReference>
<dbReference type="SMART" id="SM00015">
    <property type="entry name" value="IQ"/>
    <property type="match status" value="1"/>
</dbReference>
<dbReference type="InterPro" id="IPR003959">
    <property type="entry name" value="ATPase_AAA_core"/>
</dbReference>
<feature type="compositionally biased region" description="Basic residues" evidence="2">
    <location>
        <begin position="530"/>
        <end position="555"/>
    </location>
</feature>
<sequence length="903" mass="107319">MSFKYYTNWWIKNKAELEDLTKKDNAFLRIPNEVKERQIANKLVGGMYARYCMLVKELDICLDQLAQPQKTVTVRKLVESAVLRLKELYNELRWIDFSEYHYIDDSLIELKLIPHDIEFIHPYLSYPRPYDIQQMYDRFKNGERIYTKPIITNPEGVQETPVDATTEENIEAPDSKKRKKKMQTPLIIDQKEQLTPEEIEHKKREEVIKAAVDLIQRHERARQARLYHSEINVIYLKHLEESKPGKREIAKEAHTLEEKVKAATTIQKVYRGYFCRKYLKYREEERRILLGMYEKSFRSRKEFDIEEQEIEKRRRLRELRIKEYIDGNLAEKERVLRVVGPGLMEDIGDEIREWFYQWYIRAKNFDKYPPEEKGGTILVVRGETMTPEEWIEEVERRRREKARAKGNKQLKEKLKAEKAKKKAAEKAAKKQKQLALKQARKEKKRRRNDTKNYQMEFDDPEGKELYAEGQKEHKLVWDFRDELLNPEEKHYMDIITEQRCYEVQLEMRKIVDEMMRLELELLNDALARDRNKKPKKGKKGKKKKKKRKRKGKKRGGKDLTADRTTEDLFQELIDNGIIRLYPKTRLDEFVGDMSYKNYELRFDEYLEPPACLGDVRQAIAMNCILPLGLEVCKTRTKSMIIVGTRQSGKKILANAIFTATRCVLFDLSPSVIAGKYPEKAGLVMLTHLVMKMARILQPSILYIDGAEKTFYKKVPPAEKSLEPKRLGKVLLKKMVKTIRPDDRVMLLGISSQPWLAQAKMKKLYERVILIPRSDYGSLYLYWRHLMMPYHSVDRNMDLSCLARLTANYPLGVLKEVTTQVMTPARIVESYYTPFRQEELFEPFLKIDPITDKMWKKYEKWYMKTQMGKLKKKFTKNKLKIRENILKMKAAEEKNQQKAKKRKP</sequence>
<keyword evidence="5" id="KW-1185">Reference proteome</keyword>
<dbReference type="EMBL" id="JARQZJ010000001">
    <property type="protein sequence ID" value="KAK9869258.1"/>
    <property type="molecule type" value="Genomic_DNA"/>
</dbReference>
<dbReference type="Proteomes" id="UP001431783">
    <property type="component" value="Unassembled WGS sequence"/>
</dbReference>
<evidence type="ECO:0000256" key="2">
    <source>
        <dbReference type="SAM" id="MobiDB-lite"/>
    </source>
</evidence>
<dbReference type="CDD" id="cd23767">
    <property type="entry name" value="IQCD"/>
    <property type="match status" value="1"/>
</dbReference>
<dbReference type="SUPFAM" id="SSF52540">
    <property type="entry name" value="P-loop containing nucleoside triphosphate hydrolases"/>
    <property type="match status" value="1"/>
</dbReference>
<dbReference type="Pfam" id="PF00612">
    <property type="entry name" value="IQ"/>
    <property type="match status" value="1"/>
</dbReference>
<protein>
    <recommendedName>
        <fullName evidence="3">ATPase AAA-type core domain-containing protein</fullName>
    </recommendedName>
</protein>
<dbReference type="InterPro" id="IPR000048">
    <property type="entry name" value="IQ_motif_EF-hand-BS"/>
</dbReference>
<name>A0AAW1TIU0_9CUCU</name>
<dbReference type="InterPro" id="IPR052267">
    <property type="entry name" value="N-DRC_Component"/>
</dbReference>
<evidence type="ECO:0000259" key="3">
    <source>
        <dbReference type="Pfam" id="PF00004"/>
    </source>
</evidence>
<accession>A0AAW1TIU0</accession>
<evidence type="ECO:0000313" key="4">
    <source>
        <dbReference type="EMBL" id="KAK9869258.1"/>
    </source>
</evidence>
<dbReference type="InterPro" id="IPR027417">
    <property type="entry name" value="P-loop_NTPase"/>
</dbReference>
<organism evidence="4 5">
    <name type="scientific">Henosepilachna vigintioctopunctata</name>
    <dbReference type="NCBI Taxonomy" id="420089"/>
    <lineage>
        <taxon>Eukaryota</taxon>
        <taxon>Metazoa</taxon>
        <taxon>Ecdysozoa</taxon>
        <taxon>Arthropoda</taxon>
        <taxon>Hexapoda</taxon>
        <taxon>Insecta</taxon>
        <taxon>Pterygota</taxon>
        <taxon>Neoptera</taxon>
        <taxon>Endopterygota</taxon>
        <taxon>Coleoptera</taxon>
        <taxon>Polyphaga</taxon>
        <taxon>Cucujiformia</taxon>
        <taxon>Coccinelloidea</taxon>
        <taxon>Coccinellidae</taxon>
        <taxon>Epilachninae</taxon>
        <taxon>Epilachnini</taxon>
        <taxon>Henosepilachna</taxon>
    </lineage>
</organism>
<gene>
    <name evidence="4" type="ORF">WA026_003009</name>
</gene>
<keyword evidence="1" id="KW-0175">Coiled coil</keyword>
<feature type="coiled-coil region" evidence="1">
    <location>
        <begin position="407"/>
        <end position="456"/>
    </location>
</feature>
<dbReference type="PANTHER" id="PTHR14690:SF9">
    <property type="entry name" value="GH08353P"/>
    <property type="match status" value="1"/>
</dbReference>
<feature type="region of interest" description="Disordered" evidence="2">
    <location>
        <begin position="528"/>
        <end position="560"/>
    </location>
</feature>
<dbReference type="PROSITE" id="PS50096">
    <property type="entry name" value="IQ"/>
    <property type="match status" value="1"/>
</dbReference>
<feature type="region of interest" description="Disordered" evidence="2">
    <location>
        <begin position="156"/>
        <end position="183"/>
    </location>
</feature>
<comment type="caution">
    <text evidence="4">The sequence shown here is derived from an EMBL/GenBank/DDBJ whole genome shotgun (WGS) entry which is preliminary data.</text>
</comment>